<evidence type="ECO:0000256" key="8">
    <source>
        <dbReference type="HAMAP-Rule" id="MF_00137"/>
    </source>
</evidence>
<dbReference type="NCBIfam" id="NF010568">
    <property type="entry name" value="PRK13961.1"/>
    <property type="match status" value="1"/>
</dbReference>
<dbReference type="AlphaFoldDB" id="A0A2M7UVJ0"/>
<comment type="caution">
    <text evidence="10">The sequence shown here is derived from an EMBL/GenBank/DDBJ whole genome shotgun (WGS) entry which is preliminary data.</text>
</comment>
<evidence type="ECO:0000259" key="9">
    <source>
        <dbReference type="Pfam" id="PF01259"/>
    </source>
</evidence>
<dbReference type="Gene3D" id="3.30.200.20">
    <property type="entry name" value="Phosphorylase Kinase, domain 1"/>
    <property type="match status" value="1"/>
</dbReference>
<evidence type="ECO:0000313" key="10">
    <source>
        <dbReference type="EMBL" id="PIZ87968.1"/>
    </source>
</evidence>
<gene>
    <name evidence="8" type="primary">purC</name>
    <name evidence="10" type="ORF">COX91_02705</name>
</gene>
<proteinExistence type="inferred from homology"/>
<comment type="similarity">
    <text evidence="2 8">Belongs to the SAICAR synthetase family.</text>
</comment>
<dbReference type="GO" id="GO:0006189">
    <property type="term" value="P:'de novo' IMP biosynthetic process"/>
    <property type="evidence" value="ECO:0007669"/>
    <property type="project" value="UniProtKB-UniRule"/>
</dbReference>
<dbReference type="Gene3D" id="3.30.470.20">
    <property type="entry name" value="ATP-grasp fold, B domain"/>
    <property type="match status" value="1"/>
</dbReference>
<evidence type="ECO:0000313" key="11">
    <source>
        <dbReference type="Proteomes" id="UP000230081"/>
    </source>
</evidence>
<name>A0A2M7UVJ0_9BACT</name>
<dbReference type="CDD" id="cd01414">
    <property type="entry name" value="SAICAR_synt_Sc"/>
    <property type="match status" value="1"/>
</dbReference>
<feature type="domain" description="SAICAR synthetase/ADE2 N-terminal" evidence="9">
    <location>
        <begin position="17"/>
        <end position="273"/>
    </location>
</feature>
<dbReference type="EC" id="6.3.2.6" evidence="8"/>
<organism evidence="10 11">
    <name type="scientific">Candidatus Nealsonbacteria bacterium CG_4_10_14_0_2_um_filter_39_15</name>
    <dbReference type="NCBI Taxonomy" id="1974681"/>
    <lineage>
        <taxon>Bacteria</taxon>
        <taxon>Candidatus Nealsoniibacteriota</taxon>
    </lineage>
</organism>
<reference evidence="11" key="1">
    <citation type="submission" date="2017-09" db="EMBL/GenBank/DDBJ databases">
        <title>Depth-based differentiation of microbial function through sediment-hosted aquifers and enrichment of novel symbionts in the deep terrestrial subsurface.</title>
        <authorList>
            <person name="Probst A.J."/>
            <person name="Ladd B."/>
            <person name="Jarett J.K."/>
            <person name="Geller-Mcgrath D.E."/>
            <person name="Sieber C.M.K."/>
            <person name="Emerson J.B."/>
            <person name="Anantharaman K."/>
            <person name="Thomas B.C."/>
            <person name="Malmstrom R."/>
            <person name="Stieglmeier M."/>
            <person name="Klingl A."/>
            <person name="Woyke T."/>
            <person name="Ryan C.M."/>
            <person name="Banfield J.F."/>
        </authorList>
    </citation>
    <scope>NUCLEOTIDE SEQUENCE [LARGE SCALE GENOMIC DNA]</scope>
</reference>
<keyword evidence="5 8" id="KW-0658">Purine biosynthesis</keyword>
<dbReference type="Pfam" id="PF01259">
    <property type="entry name" value="SAICAR_synt"/>
    <property type="match status" value="1"/>
</dbReference>
<sequence length="303" mass="33809">MESKVLLKTEIPGAALFARGKVRDTYDLGDSLLIVATDRISAFDVVLPNGILDKGKVLNQLSGFWFDRTRHIVPNHLEQMVDSVEVVKPYLPRVSDSDLVILVGRSMVVRKAKRIDIECVVRGYISGSAWAEYQKHGTVAGFPMSKGLRESDKLPEVLFTPTTKSETGHDEPITVQQMEDMLGKDLTKEIQAKTERIYSFSAGYAAERGIIIADTKMEFGLDEDKLILIDELLTPDSSRFWDHSKYNPGGPQPSFDKQPVRDWLVASGWNKGPPAPALPEEVVAATTKRYRKAYARLTGRSLD</sequence>
<accession>A0A2M7UVJ0</accession>
<evidence type="ECO:0000256" key="6">
    <source>
        <dbReference type="ARBA" id="ARBA00022840"/>
    </source>
</evidence>
<protein>
    <recommendedName>
        <fullName evidence="8">Phosphoribosylaminoimidazole-succinocarboxamide synthase</fullName>
        <ecNumber evidence="8">6.3.2.6</ecNumber>
    </recommendedName>
    <alternativeName>
        <fullName evidence="8">SAICAR synthetase</fullName>
    </alternativeName>
</protein>
<keyword evidence="3 8" id="KW-0436">Ligase</keyword>
<comment type="pathway">
    <text evidence="1 8">Purine metabolism; IMP biosynthesis via de novo pathway; 5-amino-1-(5-phospho-D-ribosyl)imidazole-4-carboxamide from 5-amino-1-(5-phospho-D-ribosyl)imidazole-4-carboxylate: step 1/2.</text>
</comment>
<dbReference type="GO" id="GO:0004639">
    <property type="term" value="F:phosphoribosylaminoimidazolesuccinocarboxamide synthase activity"/>
    <property type="evidence" value="ECO:0007669"/>
    <property type="project" value="UniProtKB-UniRule"/>
</dbReference>
<comment type="catalytic activity">
    <reaction evidence="7 8">
        <text>5-amino-1-(5-phospho-D-ribosyl)imidazole-4-carboxylate + L-aspartate + ATP = (2S)-2-[5-amino-1-(5-phospho-beta-D-ribosyl)imidazole-4-carboxamido]succinate + ADP + phosphate + 2 H(+)</text>
        <dbReference type="Rhea" id="RHEA:22628"/>
        <dbReference type="ChEBI" id="CHEBI:15378"/>
        <dbReference type="ChEBI" id="CHEBI:29991"/>
        <dbReference type="ChEBI" id="CHEBI:30616"/>
        <dbReference type="ChEBI" id="CHEBI:43474"/>
        <dbReference type="ChEBI" id="CHEBI:58443"/>
        <dbReference type="ChEBI" id="CHEBI:77657"/>
        <dbReference type="ChEBI" id="CHEBI:456216"/>
        <dbReference type="EC" id="6.3.2.6"/>
    </reaction>
</comment>
<dbReference type="PANTHER" id="PTHR43700">
    <property type="entry name" value="PHOSPHORIBOSYLAMINOIMIDAZOLE-SUCCINOCARBOXAMIDE SYNTHASE"/>
    <property type="match status" value="1"/>
</dbReference>
<evidence type="ECO:0000256" key="7">
    <source>
        <dbReference type="ARBA" id="ARBA00048475"/>
    </source>
</evidence>
<dbReference type="HAMAP" id="MF_00137">
    <property type="entry name" value="SAICAR_synth"/>
    <property type="match status" value="1"/>
</dbReference>
<dbReference type="InterPro" id="IPR028923">
    <property type="entry name" value="SAICAR_synt/ADE2_N"/>
</dbReference>
<dbReference type="InterPro" id="IPR001636">
    <property type="entry name" value="SAICAR_synth"/>
</dbReference>
<evidence type="ECO:0000256" key="4">
    <source>
        <dbReference type="ARBA" id="ARBA00022741"/>
    </source>
</evidence>
<dbReference type="GO" id="GO:0005737">
    <property type="term" value="C:cytoplasm"/>
    <property type="evidence" value="ECO:0007669"/>
    <property type="project" value="TreeGrafter"/>
</dbReference>
<dbReference type="SUPFAM" id="SSF56104">
    <property type="entry name" value="SAICAR synthase-like"/>
    <property type="match status" value="1"/>
</dbReference>
<dbReference type="GO" id="GO:0005524">
    <property type="term" value="F:ATP binding"/>
    <property type="evidence" value="ECO:0007669"/>
    <property type="project" value="UniProtKB-KW"/>
</dbReference>
<dbReference type="UniPathway" id="UPA00074">
    <property type="reaction ID" value="UER00131"/>
</dbReference>
<keyword evidence="4 8" id="KW-0547">Nucleotide-binding</keyword>
<dbReference type="Proteomes" id="UP000230081">
    <property type="component" value="Unassembled WGS sequence"/>
</dbReference>
<dbReference type="PANTHER" id="PTHR43700:SF1">
    <property type="entry name" value="PHOSPHORIBOSYLAMINOIMIDAZOLE-SUCCINOCARBOXAMIDE SYNTHASE"/>
    <property type="match status" value="1"/>
</dbReference>
<evidence type="ECO:0000256" key="3">
    <source>
        <dbReference type="ARBA" id="ARBA00022598"/>
    </source>
</evidence>
<evidence type="ECO:0000256" key="5">
    <source>
        <dbReference type="ARBA" id="ARBA00022755"/>
    </source>
</evidence>
<dbReference type="FunFam" id="3.30.470.20:FF:000015">
    <property type="entry name" value="Phosphoribosylaminoimidazole-succinocarboxamide synthase"/>
    <property type="match status" value="1"/>
</dbReference>
<dbReference type="EMBL" id="PFPA01000065">
    <property type="protein sequence ID" value="PIZ87968.1"/>
    <property type="molecule type" value="Genomic_DNA"/>
</dbReference>
<dbReference type="NCBIfam" id="TIGR00081">
    <property type="entry name" value="purC"/>
    <property type="match status" value="1"/>
</dbReference>
<evidence type="ECO:0000256" key="1">
    <source>
        <dbReference type="ARBA" id="ARBA00004672"/>
    </source>
</evidence>
<evidence type="ECO:0000256" key="2">
    <source>
        <dbReference type="ARBA" id="ARBA00010190"/>
    </source>
</evidence>
<keyword evidence="6 8" id="KW-0067">ATP-binding</keyword>